<evidence type="ECO:0000313" key="2">
    <source>
        <dbReference type="Proteomes" id="UP000003676"/>
    </source>
</evidence>
<sequence length="56" mass="6391">MLLYLCLVVLREISPIILIFLLVNGKTIARARMGSKVIKHINLIKHSSRKSDDVFL</sequence>
<reference evidence="1 2" key="1">
    <citation type="submission" date="2008-10" db="EMBL/GenBank/DDBJ databases">
        <title>Draft genome sequence of Desulvovibrio piger (ATCC 29098).</title>
        <authorList>
            <person name="Sudarsanam P."/>
            <person name="Ley R."/>
            <person name="Guruge J."/>
            <person name="Turnbaugh P.J."/>
            <person name="Mahowald M."/>
            <person name="Liep D."/>
            <person name="Gordon J."/>
        </authorList>
    </citation>
    <scope>NUCLEOTIDE SEQUENCE [LARGE SCALE GENOMIC DNA]</scope>
    <source>
        <strain evidence="1 2">ATCC 29098</strain>
    </source>
</reference>
<proteinExistence type="predicted"/>
<gene>
    <name evidence="1" type="ORF">DESPIG_01159</name>
</gene>
<reference evidence="1 2" key="2">
    <citation type="submission" date="2008-10" db="EMBL/GenBank/DDBJ databases">
        <authorList>
            <person name="Fulton L."/>
            <person name="Clifton S."/>
            <person name="Fulton B."/>
            <person name="Xu J."/>
            <person name="Minx P."/>
            <person name="Pepin K.H."/>
            <person name="Johnson M."/>
            <person name="Bhonagiri V."/>
            <person name="Nash W.E."/>
            <person name="Mardis E.R."/>
            <person name="Wilson R.K."/>
        </authorList>
    </citation>
    <scope>NUCLEOTIDE SEQUENCE [LARGE SCALE GENOMIC DNA]</scope>
    <source>
        <strain evidence="1 2">ATCC 29098</strain>
    </source>
</reference>
<dbReference type="Proteomes" id="UP000003676">
    <property type="component" value="Unassembled WGS sequence"/>
</dbReference>
<accession>B6WSV7</accession>
<dbReference type="EMBL" id="ABXU01000029">
    <property type="protein sequence ID" value="EEB33869.1"/>
    <property type="molecule type" value="Genomic_DNA"/>
</dbReference>
<evidence type="ECO:0000313" key="1">
    <source>
        <dbReference type="EMBL" id="EEB33869.1"/>
    </source>
</evidence>
<protein>
    <submittedName>
        <fullName evidence="1">Uncharacterized protein</fullName>
    </submittedName>
</protein>
<name>B6WSV7_9BACT</name>
<organism evidence="1 2">
    <name type="scientific">Desulfovibrio piger ATCC 29098</name>
    <dbReference type="NCBI Taxonomy" id="411464"/>
    <lineage>
        <taxon>Bacteria</taxon>
        <taxon>Pseudomonadati</taxon>
        <taxon>Thermodesulfobacteriota</taxon>
        <taxon>Desulfovibrionia</taxon>
        <taxon>Desulfovibrionales</taxon>
        <taxon>Desulfovibrionaceae</taxon>
        <taxon>Desulfovibrio</taxon>
    </lineage>
</organism>
<dbReference type="HOGENOM" id="CLU_3006823_0_0_7"/>
<dbReference type="AlphaFoldDB" id="B6WSV7"/>
<comment type="caution">
    <text evidence="1">The sequence shown here is derived from an EMBL/GenBank/DDBJ whole genome shotgun (WGS) entry which is preliminary data.</text>
</comment>